<feature type="transmembrane region" description="Helical" evidence="1">
    <location>
        <begin position="77"/>
        <end position="100"/>
    </location>
</feature>
<keyword evidence="1" id="KW-0472">Membrane</keyword>
<proteinExistence type="predicted"/>
<sequence>MSLTSLLLNSFLQFMLAGFASIVAMFMAIGFLNGVKVPAYHEAVLGVVYCLIPLSGIASIGFMIYQYNNSAAAVSSWWHLIPLPSIIIFVVYLVVISIIYKQSIDQLG</sequence>
<evidence type="ECO:0000256" key="1">
    <source>
        <dbReference type="SAM" id="Phobius"/>
    </source>
</evidence>
<reference evidence="2" key="1">
    <citation type="submission" date="2015-10" db="EMBL/GenBank/DDBJ databases">
        <authorList>
            <person name="Gilbert D.G."/>
        </authorList>
    </citation>
    <scope>NUCLEOTIDE SEQUENCE</scope>
</reference>
<feature type="transmembrane region" description="Helical" evidence="1">
    <location>
        <begin position="44"/>
        <end position="65"/>
    </location>
</feature>
<dbReference type="AlphaFoldDB" id="A0A160T9I3"/>
<feature type="transmembrane region" description="Helical" evidence="1">
    <location>
        <begin position="12"/>
        <end position="32"/>
    </location>
</feature>
<dbReference type="EMBL" id="CZQC01000004">
    <property type="protein sequence ID" value="CUS40163.1"/>
    <property type="molecule type" value="Genomic_DNA"/>
</dbReference>
<keyword evidence="1" id="KW-0812">Transmembrane</keyword>
<organism evidence="2">
    <name type="scientific">hydrothermal vent metagenome</name>
    <dbReference type="NCBI Taxonomy" id="652676"/>
    <lineage>
        <taxon>unclassified sequences</taxon>
        <taxon>metagenomes</taxon>
        <taxon>ecological metagenomes</taxon>
    </lineage>
</organism>
<keyword evidence="1" id="KW-1133">Transmembrane helix</keyword>
<name>A0A160T9I3_9ZZZZ</name>
<accession>A0A160T9I3</accession>
<protein>
    <submittedName>
        <fullName evidence="2">Uncharacterized protein</fullName>
    </submittedName>
</protein>
<gene>
    <name evidence="2" type="ORF">MGWOODY_Tha317</name>
</gene>
<evidence type="ECO:0000313" key="2">
    <source>
        <dbReference type="EMBL" id="CUS40163.1"/>
    </source>
</evidence>